<dbReference type="GO" id="GO:0042105">
    <property type="term" value="C:alpha-beta T cell receptor complex"/>
    <property type="evidence" value="ECO:0007669"/>
    <property type="project" value="TreeGrafter"/>
</dbReference>
<dbReference type="Pfam" id="PF16680">
    <property type="entry name" value="Ig_4"/>
    <property type="match status" value="1"/>
</dbReference>
<sequence>MGRQGHLVSVIMIGFIIKGVITQGTGDSEPNIKVEILRRNVVLTCQNNKGAIVWSKDGETRPENETSLNLGTEMNDPRGVYACDDDKKSNLQLYFRKCQNCIELNAATISGIVVADVIATIFLAIAVYCITGQDSARRSQGEMGRPLHPAWGRGVSASHCRDRECLGISMNTRRKDGWSDETHCTVPLRSFHYSSHMVLSWCLELLHFMTPP</sequence>
<feature type="domain" description="CD3 gamma/delta subunit Ig-like" evidence="3">
    <location>
        <begin position="40"/>
        <end position="104"/>
    </location>
</feature>
<dbReference type="InterPro" id="IPR036179">
    <property type="entry name" value="Ig-like_dom_sf"/>
</dbReference>
<evidence type="ECO:0000259" key="3">
    <source>
        <dbReference type="Pfam" id="PF16680"/>
    </source>
</evidence>
<organism evidence="4 5">
    <name type="scientific">Pelusios castaneus</name>
    <name type="common">West African mud turtle</name>
    <dbReference type="NCBI Taxonomy" id="367368"/>
    <lineage>
        <taxon>Eukaryota</taxon>
        <taxon>Metazoa</taxon>
        <taxon>Chordata</taxon>
        <taxon>Craniata</taxon>
        <taxon>Vertebrata</taxon>
        <taxon>Euteleostomi</taxon>
        <taxon>Archelosauria</taxon>
        <taxon>Testudinata</taxon>
        <taxon>Testudines</taxon>
        <taxon>Pleurodira</taxon>
        <taxon>Pelomedusidae</taxon>
        <taxon>Pelusios</taxon>
    </lineage>
</organism>
<name>A0A8C8S6A3_9SAUR</name>
<dbReference type="GO" id="GO:0045059">
    <property type="term" value="P:positive thymic T cell selection"/>
    <property type="evidence" value="ECO:0007669"/>
    <property type="project" value="TreeGrafter"/>
</dbReference>
<dbReference type="AlphaFoldDB" id="A0A8C8S6A3"/>
<evidence type="ECO:0000256" key="1">
    <source>
        <dbReference type="ARBA" id="ARBA00023319"/>
    </source>
</evidence>
<evidence type="ECO:0000313" key="5">
    <source>
        <dbReference type="Proteomes" id="UP000694393"/>
    </source>
</evidence>
<feature type="transmembrane region" description="Helical" evidence="2">
    <location>
        <begin position="106"/>
        <end position="130"/>
    </location>
</feature>
<dbReference type="Ensembl" id="ENSPCET00000015060.1">
    <property type="protein sequence ID" value="ENSPCEP00000014531.1"/>
    <property type="gene ID" value="ENSPCEG00000011528.1"/>
</dbReference>
<keyword evidence="5" id="KW-1185">Reference proteome</keyword>
<keyword evidence="1" id="KW-0393">Immunoglobulin domain</keyword>
<reference evidence="4" key="2">
    <citation type="submission" date="2025-09" db="UniProtKB">
        <authorList>
            <consortium name="Ensembl"/>
        </authorList>
    </citation>
    <scope>IDENTIFICATION</scope>
</reference>
<dbReference type="InterPro" id="IPR032052">
    <property type="entry name" value="Ig_4"/>
</dbReference>
<proteinExistence type="predicted"/>
<dbReference type="GO" id="GO:0004888">
    <property type="term" value="F:transmembrane signaling receptor activity"/>
    <property type="evidence" value="ECO:0007669"/>
    <property type="project" value="TreeGrafter"/>
</dbReference>
<dbReference type="GO" id="GO:0009897">
    <property type="term" value="C:external side of plasma membrane"/>
    <property type="evidence" value="ECO:0007669"/>
    <property type="project" value="TreeGrafter"/>
</dbReference>
<dbReference type="PANTHER" id="PTHR10570">
    <property type="entry name" value="T-CELL SURFACE GLYCOPROTEIN CD3 GAMMA CHAIN / DELTA CHAIN"/>
    <property type="match status" value="1"/>
</dbReference>
<dbReference type="InterPro" id="IPR015484">
    <property type="entry name" value="CD3_esu/gsu/dsu"/>
</dbReference>
<dbReference type="GO" id="GO:0007166">
    <property type="term" value="P:cell surface receptor signaling pathway"/>
    <property type="evidence" value="ECO:0007669"/>
    <property type="project" value="TreeGrafter"/>
</dbReference>
<dbReference type="InterPro" id="IPR013783">
    <property type="entry name" value="Ig-like_fold"/>
</dbReference>
<keyword evidence="2" id="KW-0472">Membrane</keyword>
<keyword evidence="2" id="KW-1133">Transmembrane helix</keyword>
<dbReference type="SUPFAM" id="SSF48726">
    <property type="entry name" value="Immunoglobulin"/>
    <property type="match status" value="1"/>
</dbReference>
<reference evidence="4" key="1">
    <citation type="submission" date="2025-08" db="UniProtKB">
        <authorList>
            <consortium name="Ensembl"/>
        </authorList>
    </citation>
    <scope>IDENTIFICATION</scope>
</reference>
<dbReference type="PANTHER" id="PTHR10570:SF8">
    <property type="entry name" value="T-CELL SURFACE GLYCOPROTEIN CD3 GAMMA CHAIN"/>
    <property type="match status" value="1"/>
</dbReference>
<dbReference type="Proteomes" id="UP000694393">
    <property type="component" value="Unplaced"/>
</dbReference>
<accession>A0A8C8S6A3</accession>
<protein>
    <recommendedName>
        <fullName evidence="3">CD3 gamma/delta subunit Ig-like domain-containing protein</fullName>
    </recommendedName>
</protein>
<keyword evidence="2" id="KW-0812">Transmembrane</keyword>
<dbReference type="Gene3D" id="2.60.40.10">
    <property type="entry name" value="Immunoglobulins"/>
    <property type="match status" value="1"/>
</dbReference>
<evidence type="ECO:0000313" key="4">
    <source>
        <dbReference type="Ensembl" id="ENSPCEP00000014531.1"/>
    </source>
</evidence>
<evidence type="ECO:0000256" key="2">
    <source>
        <dbReference type="SAM" id="Phobius"/>
    </source>
</evidence>